<evidence type="ECO:0000313" key="5">
    <source>
        <dbReference type="EMBL" id="QDU36735.1"/>
    </source>
</evidence>
<dbReference type="OrthoDB" id="9815825at2"/>
<dbReference type="KEGG" id="mri:Mal4_10310"/>
<dbReference type="Gene3D" id="3.40.50.720">
    <property type="entry name" value="NAD(P)-binding Rossmann-like Domain"/>
    <property type="match status" value="1"/>
</dbReference>
<dbReference type="InterPro" id="IPR051317">
    <property type="entry name" value="Gfo/Idh/MocA_oxidoreduct"/>
</dbReference>
<dbReference type="InterPro" id="IPR055170">
    <property type="entry name" value="GFO_IDH_MocA-like_dom"/>
</dbReference>
<evidence type="ECO:0000259" key="3">
    <source>
        <dbReference type="Pfam" id="PF01408"/>
    </source>
</evidence>
<keyword evidence="6" id="KW-1185">Reference proteome</keyword>
<dbReference type="Pfam" id="PF22725">
    <property type="entry name" value="GFO_IDH_MocA_C3"/>
    <property type="match status" value="1"/>
</dbReference>
<organism evidence="5 6">
    <name type="scientific">Maioricimonas rarisocia</name>
    <dbReference type="NCBI Taxonomy" id="2528026"/>
    <lineage>
        <taxon>Bacteria</taxon>
        <taxon>Pseudomonadati</taxon>
        <taxon>Planctomycetota</taxon>
        <taxon>Planctomycetia</taxon>
        <taxon>Planctomycetales</taxon>
        <taxon>Planctomycetaceae</taxon>
        <taxon>Maioricimonas</taxon>
    </lineage>
</organism>
<dbReference type="AlphaFoldDB" id="A0A517Z2Q0"/>
<feature type="domain" description="Gfo/Idh/MocA-like oxidoreductase N-terminal" evidence="3">
    <location>
        <begin position="8"/>
        <end position="126"/>
    </location>
</feature>
<dbReference type="EC" id="1.-.-.-" evidence="5"/>
<dbReference type="PANTHER" id="PTHR43708:SF5">
    <property type="entry name" value="CONSERVED EXPRESSED OXIDOREDUCTASE (EUROFUNG)-RELATED"/>
    <property type="match status" value="1"/>
</dbReference>
<dbReference type="SUPFAM" id="SSF55347">
    <property type="entry name" value="Glyceraldehyde-3-phosphate dehydrogenase-like, C-terminal domain"/>
    <property type="match status" value="1"/>
</dbReference>
<dbReference type="InterPro" id="IPR000683">
    <property type="entry name" value="Gfo/Idh/MocA-like_OxRdtase_N"/>
</dbReference>
<evidence type="ECO:0000313" key="6">
    <source>
        <dbReference type="Proteomes" id="UP000320496"/>
    </source>
</evidence>
<dbReference type="SUPFAM" id="SSF51735">
    <property type="entry name" value="NAD(P)-binding Rossmann-fold domains"/>
    <property type="match status" value="1"/>
</dbReference>
<protein>
    <submittedName>
        <fullName evidence="5">Putative oxidoreductase YcjS</fullName>
        <ecNumber evidence="5">1.-.-.-</ecNumber>
    </submittedName>
</protein>
<reference evidence="5 6" key="1">
    <citation type="submission" date="2019-02" db="EMBL/GenBank/DDBJ databases">
        <title>Deep-cultivation of Planctomycetes and their phenomic and genomic characterization uncovers novel biology.</title>
        <authorList>
            <person name="Wiegand S."/>
            <person name="Jogler M."/>
            <person name="Boedeker C."/>
            <person name="Pinto D."/>
            <person name="Vollmers J."/>
            <person name="Rivas-Marin E."/>
            <person name="Kohn T."/>
            <person name="Peeters S.H."/>
            <person name="Heuer A."/>
            <person name="Rast P."/>
            <person name="Oberbeckmann S."/>
            <person name="Bunk B."/>
            <person name="Jeske O."/>
            <person name="Meyerdierks A."/>
            <person name="Storesund J.E."/>
            <person name="Kallscheuer N."/>
            <person name="Luecker S."/>
            <person name="Lage O.M."/>
            <person name="Pohl T."/>
            <person name="Merkel B.J."/>
            <person name="Hornburger P."/>
            <person name="Mueller R.-W."/>
            <person name="Bruemmer F."/>
            <person name="Labrenz M."/>
            <person name="Spormann A.M."/>
            <person name="Op den Camp H."/>
            <person name="Overmann J."/>
            <person name="Amann R."/>
            <person name="Jetten M.S.M."/>
            <person name="Mascher T."/>
            <person name="Medema M.H."/>
            <person name="Devos D.P."/>
            <person name="Kaster A.-K."/>
            <person name="Ovreas L."/>
            <person name="Rohde M."/>
            <person name="Galperin M.Y."/>
            <person name="Jogler C."/>
        </authorList>
    </citation>
    <scope>NUCLEOTIDE SEQUENCE [LARGE SCALE GENOMIC DNA]</scope>
    <source>
        <strain evidence="5 6">Mal4</strain>
    </source>
</reference>
<dbReference type="GO" id="GO:0016491">
    <property type="term" value="F:oxidoreductase activity"/>
    <property type="evidence" value="ECO:0007669"/>
    <property type="project" value="UniProtKB-KW"/>
</dbReference>
<evidence type="ECO:0000259" key="4">
    <source>
        <dbReference type="Pfam" id="PF22725"/>
    </source>
</evidence>
<dbReference type="Proteomes" id="UP000320496">
    <property type="component" value="Chromosome"/>
</dbReference>
<comment type="similarity">
    <text evidence="1">Belongs to the Gfo/Idh/MocA family.</text>
</comment>
<dbReference type="Gene3D" id="3.30.360.10">
    <property type="entry name" value="Dihydrodipicolinate Reductase, domain 2"/>
    <property type="match status" value="1"/>
</dbReference>
<dbReference type="PANTHER" id="PTHR43708">
    <property type="entry name" value="CONSERVED EXPRESSED OXIDOREDUCTASE (EUROFUNG)"/>
    <property type="match status" value="1"/>
</dbReference>
<dbReference type="InterPro" id="IPR036291">
    <property type="entry name" value="NAD(P)-bd_dom_sf"/>
</dbReference>
<evidence type="ECO:0000256" key="1">
    <source>
        <dbReference type="ARBA" id="ARBA00010928"/>
    </source>
</evidence>
<keyword evidence="2 5" id="KW-0560">Oxidoreductase</keyword>
<dbReference type="RefSeq" id="WP_145367368.1">
    <property type="nucleotide sequence ID" value="NZ_CP036275.1"/>
</dbReference>
<dbReference type="GO" id="GO:0000166">
    <property type="term" value="F:nucleotide binding"/>
    <property type="evidence" value="ECO:0007669"/>
    <property type="project" value="InterPro"/>
</dbReference>
<dbReference type="EMBL" id="CP036275">
    <property type="protein sequence ID" value="QDU36735.1"/>
    <property type="molecule type" value="Genomic_DNA"/>
</dbReference>
<gene>
    <name evidence="5" type="primary">ycjS_1</name>
    <name evidence="5" type="ORF">Mal4_10310</name>
</gene>
<proteinExistence type="inferred from homology"/>
<evidence type="ECO:0000256" key="2">
    <source>
        <dbReference type="ARBA" id="ARBA00023002"/>
    </source>
</evidence>
<sequence>MTAHQAWRFGVVGCGRMGHLHSERLQADGRGQVVALFDESPEAARRLQQEKAASARLCSSFEDLLATEPLDAVVICTPTTAHFDQVHASLARGVHVLCEKPLAESRQRILDLIAAAGRSDRHCMLAYQRRFWWTYRTLRREVRSGQWGPIRAVTSHNVERWQQTIAGTWRDDPAVNVGGFVGDAGSHKIDAVFYVTGLAPVDAWARSQNQGSHVQVNTSVSGRLAGDVLLCMDFIGNAQYLGEDLHIHCEHADLMLRDRKVWIAEGNAVRELTDPEPDSNPDVGFLDLLDGVGKNIAPFDCALPVWDLTAAILQSGEQGTLVEL</sequence>
<feature type="domain" description="GFO/IDH/MocA-like oxidoreductase" evidence="4">
    <location>
        <begin position="135"/>
        <end position="252"/>
    </location>
</feature>
<dbReference type="Pfam" id="PF01408">
    <property type="entry name" value="GFO_IDH_MocA"/>
    <property type="match status" value="1"/>
</dbReference>
<name>A0A517Z2Q0_9PLAN</name>
<accession>A0A517Z2Q0</accession>